<dbReference type="PANTHER" id="PTHR14503:SF4">
    <property type="entry name" value="LARGE RIBOSOMAL SUBUNIT PROTEIN BL34M"/>
    <property type="match status" value="1"/>
</dbReference>
<dbReference type="InterPro" id="IPR000271">
    <property type="entry name" value="Ribosomal_bL34"/>
</dbReference>
<accession>A0A8H5BH91</accession>
<protein>
    <recommendedName>
        <fullName evidence="4">Large ribosomal subunit protein bL34m</fullName>
    </recommendedName>
</protein>
<dbReference type="GO" id="GO:0005762">
    <property type="term" value="C:mitochondrial large ribosomal subunit"/>
    <property type="evidence" value="ECO:0007669"/>
    <property type="project" value="TreeGrafter"/>
</dbReference>
<evidence type="ECO:0000256" key="4">
    <source>
        <dbReference type="ARBA" id="ARBA00035274"/>
    </source>
</evidence>
<comment type="similarity">
    <text evidence="1">Belongs to the bacterial ribosomal protein bL34 family.</text>
</comment>
<keyword evidence="3" id="KW-0687">Ribonucleoprotein</keyword>
<proteinExistence type="inferred from homology"/>
<dbReference type="GO" id="GO:0006412">
    <property type="term" value="P:translation"/>
    <property type="evidence" value="ECO:0007669"/>
    <property type="project" value="InterPro"/>
</dbReference>
<name>A0A8H5BH91_9AGAR</name>
<keyword evidence="2" id="KW-0689">Ribosomal protein</keyword>
<dbReference type="FunFam" id="1.10.287.3980:FF:000001">
    <property type="entry name" value="Mitochondrial ribosomal protein L34"/>
    <property type="match status" value="1"/>
</dbReference>
<dbReference type="EMBL" id="JAACJJ010000028">
    <property type="protein sequence ID" value="KAF5322433.1"/>
    <property type="molecule type" value="Genomic_DNA"/>
</dbReference>
<dbReference type="AlphaFoldDB" id="A0A8H5BH91"/>
<dbReference type="OrthoDB" id="431691at2759"/>
<dbReference type="PANTHER" id="PTHR14503">
    <property type="entry name" value="MITOCHONDRIAL RIBOSOMAL PROTEIN 34 FAMILY MEMBER"/>
    <property type="match status" value="1"/>
</dbReference>
<comment type="caution">
    <text evidence="5">The sequence shown here is derived from an EMBL/GenBank/DDBJ whole genome shotgun (WGS) entry which is preliminary data.</text>
</comment>
<gene>
    <name evidence="5" type="ORF">D9619_001839</name>
</gene>
<reference evidence="5 6" key="1">
    <citation type="journal article" date="2020" name="ISME J.">
        <title>Uncovering the hidden diversity of litter-decomposition mechanisms in mushroom-forming fungi.</title>
        <authorList>
            <person name="Floudas D."/>
            <person name="Bentzer J."/>
            <person name="Ahren D."/>
            <person name="Johansson T."/>
            <person name="Persson P."/>
            <person name="Tunlid A."/>
        </authorList>
    </citation>
    <scope>NUCLEOTIDE SEQUENCE [LARGE SCALE GENOMIC DNA]</scope>
    <source>
        <strain evidence="5 6">CBS 101986</strain>
    </source>
</reference>
<evidence type="ECO:0000256" key="2">
    <source>
        <dbReference type="ARBA" id="ARBA00022980"/>
    </source>
</evidence>
<keyword evidence="6" id="KW-1185">Reference proteome</keyword>
<organism evidence="5 6">
    <name type="scientific">Psilocybe cf. subviscida</name>
    <dbReference type="NCBI Taxonomy" id="2480587"/>
    <lineage>
        <taxon>Eukaryota</taxon>
        <taxon>Fungi</taxon>
        <taxon>Dikarya</taxon>
        <taxon>Basidiomycota</taxon>
        <taxon>Agaricomycotina</taxon>
        <taxon>Agaricomycetes</taxon>
        <taxon>Agaricomycetidae</taxon>
        <taxon>Agaricales</taxon>
        <taxon>Agaricineae</taxon>
        <taxon>Strophariaceae</taxon>
        <taxon>Psilocybe</taxon>
    </lineage>
</organism>
<dbReference type="NCBIfam" id="TIGR01030">
    <property type="entry name" value="rpmH_bact"/>
    <property type="match status" value="1"/>
</dbReference>
<dbReference type="HAMAP" id="MF_00391">
    <property type="entry name" value="Ribosomal_bL34"/>
    <property type="match status" value="1"/>
</dbReference>
<evidence type="ECO:0000313" key="6">
    <source>
        <dbReference type="Proteomes" id="UP000567179"/>
    </source>
</evidence>
<evidence type="ECO:0000256" key="3">
    <source>
        <dbReference type="ARBA" id="ARBA00023274"/>
    </source>
</evidence>
<dbReference type="Pfam" id="PF00468">
    <property type="entry name" value="Ribosomal_L34"/>
    <property type="match status" value="1"/>
</dbReference>
<evidence type="ECO:0000313" key="5">
    <source>
        <dbReference type="EMBL" id="KAF5322433.1"/>
    </source>
</evidence>
<evidence type="ECO:0000256" key="1">
    <source>
        <dbReference type="ARBA" id="ARBA00010111"/>
    </source>
</evidence>
<sequence>MPRIPPALLRTLLRAPRALPAPSTAARHTLLQHTAQPARPSLLRPNTSPLIAASASPLAQLLAAPAAALASPSPLYQLAVRFAARGTEYQPSQRKRKRKHGFLARKRSVGGRNILRRRMAKGRKYLSH</sequence>
<dbReference type="GO" id="GO:0003735">
    <property type="term" value="F:structural constituent of ribosome"/>
    <property type="evidence" value="ECO:0007669"/>
    <property type="project" value="InterPro"/>
</dbReference>
<dbReference type="Gene3D" id="1.10.287.3980">
    <property type="match status" value="1"/>
</dbReference>
<dbReference type="Proteomes" id="UP000567179">
    <property type="component" value="Unassembled WGS sequence"/>
</dbReference>